<dbReference type="Proteomes" id="UP000321570">
    <property type="component" value="Unassembled WGS sequence"/>
</dbReference>
<dbReference type="AlphaFoldDB" id="A0A564YTB6"/>
<organism evidence="1 2">
    <name type="scientific">Hymenolepis diminuta</name>
    <name type="common">Rat tapeworm</name>
    <dbReference type="NCBI Taxonomy" id="6216"/>
    <lineage>
        <taxon>Eukaryota</taxon>
        <taxon>Metazoa</taxon>
        <taxon>Spiralia</taxon>
        <taxon>Lophotrochozoa</taxon>
        <taxon>Platyhelminthes</taxon>
        <taxon>Cestoda</taxon>
        <taxon>Eucestoda</taxon>
        <taxon>Cyclophyllidea</taxon>
        <taxon>Hymenolepididae</taxon>
        <taxon>Hymenolepis</taxon>
    </lineage>
</organism>
<protein>
    <submittedName>
        <fullName evidence="1">Uncharacterized protein</fullName>
    </submittedName>
</protein>
<gene>
    <name evidence="1" type="ORF">WMSIL1_LOCUS8755</name>
</gene>
<name>A0A564YTB6_HYMDI</name>
<keyword evidence="2" id="KW-1185">Reference proteome</keyword>
<sequence>MGDNILIVSFASLFYIVWELDKVELIDPAWADEGAFCCNSCRGTNDGTKLHPSFRGGIEVTNPTNSLESFMPKTVAARSVSLRYLQKFEFGEVVCVRDTQEFLEGIVSCFSSNAEKVDGWNAVLTAALFVHENSSLARHLYLCLTLKFLYRYLGNLSSLFSHLRVELNASNYYIWGTIIPILAESSRPDPESALDDIEYFFQHMEYFSLVNKRIFPEDLMQWVFENVWRTNFANLPMASMIFERFLLPYISDMHKCPQIIFPWFLLGVMRSKYLCNAFTEFHPRMFQMLMENTYVLQATLESFENVCPSLAKWMERSYRFYCHCLHQIGHFRTILPSQVFCSKRRNRNIDNLVKQFERFVTPPKVPLLTSLSIKVARFHIRQMTLSKSLPRPSFSSQLESLSTLPPNIKRLIKTEGEFSSAFSDVEIEFPSDYLWGDIIPSIVNNSRLTPESVLEYVRSLCQKNGYFSKTNDEQYVKNVMRIFLKTDNAYTQLFFYLPVVSMILERFIFPHLSFASASTDIFLEECNDVRYSKFVLNALAEFQPRVLRALMESSRSVLGILEHLLHLQSLCGDLSIFDDWIKQSFSLYCHCLDQLGHSSIVLPSQIFNSGGRNRDIDFYVERFERSITSSTVPRLFYLAIKAARFQIRQMILSKPLPRLSFSSQLHSLSILSPDIKKFVQIERF</sequence>
<accession>A0A564YTB6</accession>
<proteinExistence type="predicted"/>
<evidence type="ECO:0000313" key="2">
    <source>
        <dbReference type="Proteomes" id="UP000321570"/>
    </source>
</evidence>
<reference evidence="1 2" key="1">
    <citation type="submission" date="2019-07" db="EMBL/GenBank/DDBJ databases">
        <authorList>
            <person name="Jastrzebski P J."/>
            <person name="Paukszto L."/>
            <person name="Jastrzebski P J."/>
        </authorList>
    </citation>
    <scope>NUCLEOTIDE SEQUENCE [LARGE SCALE GENOMIC DNA]</scope>
    <source>
        <strain evidence="1 2">WMS-il1</strain>
    </source>
</reference>
<dbReference type="EMBL" id="CABIJS010000333">
    <property type="protein sequence ID" value="VUZ49794.1"/>
    <property type="molecule type" value="Genomic_DNA"/>
</dbReference>
<evidence type="ECO:0000313" key="1">
    <source>
        <dbReference type="EMBL" id="VUZ49794.1"/>
    </source>
</evidence>